<comment type="caution">
    <text evidence="1">The sequence shown here is derived from an EMBL/GenBank/DDBJ whole genome shotgun (WGS) entry which is preliminary data.</text>
</comment>
<name>A0A853KCR7_9BACL</name>
<dbReference type="Proteomes" id="UP000077421">
    <property type="component" value="Unassembled WGS sequence"/>
</dbReference>
<dbReference type="AlphaFoldDB" id="A0A853KCR7"/>
<evidence type="ECO:0000313" key="1">
    <source>
        <dbReference type="EMBL" id="OAG94144.1"/>
    </source>
</evidence>
<reference evidence="1 2" key="1">
    <citation type="submission" date="2016-02" db="EMBL/GenBank/DDBJ databases">
        <title>Draft genome sequence of Acidibacillus ferrooxidans SLC66.</title>
        <authorList>
            <person name="Oliveira G."/>
            <person name="Nancucheo I."/>
            <person name="Dall'Agnol H."/>
            <person name="Johnson B."/>
            <person name="Oliveira R."/>
            <person name="Nunes G.L."/>
            <person name="Tzotzos G."/>
            <person name="Orellana S.C."/>
            <person name="Salim A.C."/>
            <person name="Araujo F.M."/>
        </authorList>
    </citation>
    <scope>NUCLEOTIDE SEQUENCE [LARGE SCALE GENOMIC DNA]</scope>
    <source>
        <strain evidence="1 2">SLC66</strain>
    </source>
</reference>
<dbReference type="EMBL" id="LSUQ01000015">
    <property type="protein sequence ID" value="OAG94144.1"/>
    <property type="molecule type" value="Genomic_DNA"/>
</dbReference>
<protein>
    <submittedName>
        <fullName evidence="1">Uncharacterized protein</fullName>
    </submittedName>
</protein>
<dbReference type="RefSeq" id="WP_067563690.1">
    <property type="nucleotide sequence ID" value="NZ_LSUQ01000015.1"/>
</dbReference>
<gene>
    <name evidence="1" type="ORF">AYW79_06900</name>
</gene>
<accession>A0A853KCR7</accession>
<sequence>MKESSEYLWPREFPASDCITLTIHRHRDGTTTRHESYQIAMEFTDNDDQAREILADSSKLAGAK</sequence>
<organism evidence="1 2">
    <name type="scientific">Ferroacidibacillus organovorans</name>
    <dbReference type="NCBI Taxonomy" id="1765683"/>
    <lineage>
        <taxon>Bacteria</taxon>
        <taxon>Bacillati</taxon>
        <taxon>Bacillota</taxon>
        <taxon>Bacilli</taxon>
        <taxon>Bacillales</taxon>
        <taxon>Alicyclobacillaceae</taxon>
        <taxon>Ferroacidibacillus</taxon>
    </lineage>
</organism>
<proteinExistence type="predicted"/>
<evidence type="ECO:0000313" key="2">
    <source>
        <dbReference type="Proteomes" id="UP000077421"/>
    </source>
</evidence>